<dbReference type="Proteomes" id="UP000559027">
    <property type="component" value="Unassembled WGS sequence"/>
</dbReference>
<organism evidence="2 3">
    <name type="scientific">Leucocoprinus leucothites</name>
    <dbReference type="NCBI Taxonomy" id="201217"/>
    <lineage>
        <taxon>Eukaryota</taxon>
        <taxon>Fungi</taxon>
        <taxon>Dikarya</taxon>
        <taxon>Basidiomycota</taxon>
        <taxon>Agaricomycotina</taxon>
        <taxon>Agaricomycetes</taxon>
        <taxon>Agaricomycetidae</taxon>
        <taxon>Agaricales</taxon>
        <taxon>Agaricineae</taxon>
        <taxon>Agaricaceae</taxon>
        <taxon>Leucocoprinus</taxon>
    </lineage>
</organism>
<feature type="compositionally biased region" description="Low complexity" evidence="1">
    <location>
        <begin position="113"/>
        <end position="140"/>
    </location>
</feature>
<feature type="compositionally biased region" description="Basic residues" evidence="1">
    <location>
        <begin position="82"/>
        <end position="92"/>
    </location>
</feature>
<feature type="region of interest" description="Disordered" evidence="1">
    <location>
        <begin position="372"/>
        <end position="408"/>
    </location>
</feature>
<feature type="region of interest" description="Disordered" evidence="1">
    <location>
        <begin position="459"/>
        <end position="487"/>
    </location>
</feature>
<gene>
    <name evidence="2" type="ORF">D9756_010388</name>
</gene>
<feature type="region of interest" description="Disordered" evidence="1">
    <location>
        <begin position="78"/>
        <end position="146"/>
    </location>
</feature>
<protein>
    <submittedName>
        <fullName evidence="2">Uncharacterized protein</fullName>
    </submittedName>
</protein>
<feature type="compositionally biased region" description="Polar residues" evidence="1">
    <location>
        <begin position="374"/>
        <end position="386"/>
    </location>
</feature>
<feature type="compositionally biased region" description="Low complexity" evidence="1">
    <location>
        <begin position="232"/>
        <end position="245"/>
    </location>
</feature>
<evidence type="ECO:0000313" key="3">
    <source>
        <dbReference type="Proteomes" id="UP000559027"/>
    </source>
</evidence>
<evidence type="ECO:0000313" key="2">
    <source>
        <dbReference type="EMBL" id="KAF5346727.1"/>
    </source>
</evidence>
<feature type="compositionally biased region" description="Low complexity" evidence="1">
    <location>
        <begin position="278"/>
        <end position="294"/>
    </location>
</feature>
<proteinExistence type="predicted"/>
<feature type="compositionally biased region" description="Polar residues" evidence="1">
    <location>
        <begin position="299"/>
        <end position="321"/>
    </location>
</feature>
<feature type="compositionally biased region" description="Basic and acidic residues" evidence="1">
    <location>
        <begin position="204"/>
        <end position="221"/>
    </location>
</feature>
<dbReference type="AlphaFoldDB" id="A0A8H5CRM6"/>
<sequence>MSSERPPSRSERLLRSTLERNPPQAYISPNSSPRAHRRRHSQVPPSTTDSTSISADDDGDDQILRAAFLYRTAATAASPVHPHYHSQRHGQRTSHSPSPTRDYYSHGSHSRSRAASPSSHYHRGASPSPRRQPLQRSPASVDSQHGMTWTLQRHNSIPARRRSNATSSIELELQQSHGLPMTPHEQVLRARLERVLISGRVVDERDQSREHASRRRSRDDSVSPGWPWSENSLSASTPPKSSSSSDHGHGQYIINPAQTHHRSRSKTDPLTSPPPHLTSPRRGTTTTTPAPSSPYLIPKTSSSAQYHLAQRNNSNSSTWTPPLTADASPVLSEPEAHSLHGGEEAYDAKLLLTPPPTPPFWGTATATPAHTAYGGSTTATPGSNTKRPGVSMFRSRTHEPPGDSGLMTSPYLYRREEDGSVEQLALPLAAHHHGATFNARKASETCRMMEGYVSFAQVEGLGTPPDGVDDDDDDGVKEGEGAAGGKRGRVLNIGTWARKLFVGVATAQS</sequence>
<comment type="caution">
    <text evidence="2">The sequence shown here is derived from an EMBL/GenBank/DDBJ whole genome shotgun (WGS) entry which is preliminary data.</text>
</comment>
<evidence type="ECO:0000256" key="1">
    <source>
        <dbReference type="SAM" id="MobiDB-lite"/>
    </source>
</evidence>
<feature type="region of interest" description="Disordered" evidence="1">
    <location>
        <begin position="204"/>
        <end position="340"/>
    </location>
</feature>
<dbReference type="OrthoDB" id="3067719at2759"/>
<name>A0A8H5CRM6_9AGAR</name>
<feature type="region of interest" description="Disordered" evidence="1">
    <location>
        <begin position="1"/>
        <end position="58"/>
    </location>
</feature>
<dbReference type="EMBL" id="JAACJO010000030">
    <property type="protein sequence ID" value="KAF5346727.1"/>
    <property type="molecule type" value="Genomic_DNA"/>
</dbReference>
<accession>A0A8H5CRM6</accession>
<keyword evidence="3" id="KW-1185">Reference proteome</keyword>
<reference evidence="2 3" key="1">
    <citation type="journal article" date="2020" name="ISME J.">
        <title>Uncovering the hidden diversity of litter-decomposition mechanisms in mushroom-forming fungi.</title>
        <authorList>
            <person name="Floudas D."/>
            <person name="Bentzer J."/>
            <person name="Ahren D."/>
            <person name="Johansson T."/>
            <person name="Persson P."/>
            <person name="Tunlid A."/>
        </authorList>
    </citation>
    <scope>NUCLEOTIDE SEQUENCE [LARGE SCALE GENOMIC DNA]</scope>
    <source>
        <strain evidence="2 3">CBS 146.42</strain>
    </source>
</reference>
<feature type="compositionally biased region" description="Basic and acidic residues" evidence="1">
    <location>
        <begin position="1"/>
        <end position="18"/>
    </location>
</feature>